<evidence type="ECO:0000313" key="1">
    <source>
        <dbReference type="EMBL" id="CAI2197908.1"/>
    </source>
</evidence>
<dbReference type="OrthoDB" id="10348775at2759"/>
<evidence type="ECO:0000313" key="2">
    <source>
        <dbReference type="Proteomes" id="UP001153678"/>
    </source>
</evidence>
<reference evidence="1" key="1">
    <citation type="submission" date="2022-08" db="EMBL/GenBank/DDBJ databases">
        <authorList>
            <person name="Kallberg Y."/>
            <person name="Tangrot J."/>
            <person name="Rosling A."/>
        </authorList>
    </citation>
    <scope>NUCLEOTIDE SEQUENCE</scope>
    <source>
        <strain evidence="1">Wild A</strain>
    </source>
</reference>
<gene>
    <name evidence="1" type="ORF">FWILDA_LOCUS18310</name>
</gene>
<accession>A0A9W4T8E8</accession>
<sequence>VAIAIPALLLNGLEGVNLSAIFPANTLVFTPSLKTATPNK</sequence>
<organism evidence="1 2">
    <name type="scientific">Funneliformis geosporum</name>
    <dbReference type="NCBI Taxonomy" id="1117311"/>
    <lineage>
        <taxon>Eukaryota</taxon>
        <taxon>Fungi</taxon>
        <taxon>Fungi incertae sedis</taxon>
        <taxon>Mucoromycota</taxon>
        <taxon>Glomeromycotina</taxon>
        <taxon>Glomeromycetes</taxon>
        <taxon>Glomerales</taxon>
        <taxon>Glomeraceae</taxon>
        <taxon>Funneliformis</taxon>
    </lineage>
</organism>
<proteinExistence type="predicted"/>
<dbReference type="EMBL" id="CAMKVN010017336">
    <property type="protein sequence ID" value="CAI2197908.1"/>
    <property type="molecule type" value="Genomic_DNA"/>
</dbReference>
<name>A0A9W4T8E8_9GLOM</name>
<keyword evidence="2" id="KW-1185">Reference proteome</keyword>
<protein>
    <submittedName>
        <fullName evidence="1">13759_t:CDS:1</fullName>
    </submittedName>
</protein>
<comment type="caution">
    <text evidence="1">The sequence shown here is derived from an EMBL/GenBank/DDBJ whole genome shotgun (WGS) entry which is preliminary data.</text>
</comment>
<dbReference type="Proteomes" id="UP001153678">
    <property type="component" value="Unassembled WGS sequence"/>
</dbReference>
<dbReference type="AlphaFoldDB" id="A0A9W4T8E8"/>
<feature type="non-terminal residue" evidence="1">
    <location>
        <position position="1"/>
    </location>
</feature>